<accession>A0A812M7G6</accession>
<evidence type="ECO:0000313" key="1">
    <source>
        <dbReference type="EMBL" id="CAE7260137.1"/>
    </source>
</evidence>
<dbReference type="Proteomes" id="UP000604046">
    <property type="component" value="Unassembled WGS sequence"/>
</dbReference>
<dbReference type="AlphaFoldDB" id="A0A812M7G6"/>
<comment type="caution">
    <text evidence="1">The sequence shown here is derived from an EMBL/GenBank/DDBJ whole genome shotgun (WGS) entry which is preliminary data.</text>
</comment>
<keyword evidence="2" id="KW-1185">Reference proteome</keyword>
<evidence type="ECO:0000313" key="2">
    <source>
        <dbReference type="Proteomes" id="UP000604046"/>
    </source>
</evidence>
<protein>
    <submittedName>
        <fullName evidence="1">Uncharacterized protein</fullName>
    </submittedName>
</protein>
<dbReference type="EMBL" id="CAJNDS010001446">
    <property type="protein sequence ID" value="CAE7260137.1"/>
    <property type="molecule type" value="Genomic_DNA"/>
</dbReference>
<proteinExistence type="predicted"/>
<gene>
    <name evidence="1" type="ORF">SNAT2548_LOCUS13578</name>
</gene>
<organism evidence="1 2">
    <name type="scientific">Symbiodinium natans</name>
    <dbReference type="NCBI Taxonomy" id="878477"/>
    <lineage>
        <taxon>Eukaryota</taxon>
        <taxon>Sar</taxon>
        <taxon>Alveolata</taxon>
        <taxon>Dinophyceae</taxon>
        <taxon>Suessiales</taxon>
        <taxon>Symbiodiniaceae</taxon>
        <taxon>Symbiodinium</taxon>
    </lineage>
</organism>
<sequence>MTILGVGQFVDAGLMEGLAALLTAPRGEAALVLRAALAAGAVACAARAVEVGLEWAWQQAQLQLSNFALLLCPAL</sequence>
<name>A0A812M7G6_9DINO</name>
<reference evidence="1" key="1">
    <citation type="submission" date="2021-02" db="EMBL/GenBank/DDBJ databases">
        <authorList>
            <person name="Dougan E. K."/>
            <person name="Rhodes N."/>
            <person name="Thang M."/>
            <person name="Chan C."/>
        </authorList>
    </citation>
    <scope>NUCLEOTIDE SEQUENCE</scope>
</reference>